<dbReference type="PANTHER" id="PTHR22789">
    <property type="entry name" value="FUCULOSE PHOSPHATE ALDOLASE"/>
    <property type="match status" value="1"/>
</dbReference>
<accession>G0EC97</accession>
<sequence>MHSELVVHAMRMLYERGLVDIKGGNVSVRFRLGGIDGMLVTPGGVAKNSINPDDVAIVLLDGSIIYGKPSSEYRLHLEIYRRMSFATAVVHAHNPLTVALGESIPLEPFAGEALDTCVTIVPHYPAGSKELAIETATRLEKSGCRAAILSGHGVVAVGEGDPKRALINAIEIIEALEYAAWRALATLAAAPLRITRGL</sequence>
<keyword evidence="5" id="KW-1185">Reference proteome</keyword>
<dbReference type="UniPathway" id="UPA00071"/>
<proteinExistence type="predicted"/>
<organism evidence="4 5">
    <name type="scientific">Pyrolobus fumarii (strain DSM 11204 / 1A)</name>
    <dbReference type="NCBI Taxonomy" id="694429"/>
    <lineage>
        <taxon>Archaea</taxon>
        <taxon>Thermoproteota</taxon>
        <taxon>Thermoprotei</taxon>
        <taxon>Desulfurococcales</taxon>
        <taxon>Pyrodictiaceae</taxon>
        <taxon>Pyrolobus</taxon>
    </lineage>
</organism>
<dbReference type="EMBL" id="CP002838">
    <property type="protein sequence ID" value="AEM39467.1"/>
    <property type="molecule type" value="Genomic_DNA"/>
</dbReference>
<dbReference type="InterPro" id="IPR050197">
    <property type="entry name" value="Aldolase_class_II_sugar_metab"/>
</dbReference>
<evidence type="ECO:0000313" key="5">
    <source>
        <dbReference type="Proteomes" id="UP000001037"/>
    </source>
</evidence>
<dbReference type="SUPFAM" id="SSF53639">
    <property type="entry name" value="AraD/HMP-PK domain-like"/>
    <property type="match status" value="1"/>
</dbReference>
<dbReference type="STRING" id="694429.Pyrfu_1610"/>
<dbReference type="GO" id="GO:0005829">
    <property type="term" value="C:cytosol"/>
    <property type="evidence" value="ECO:0007669"/>
    <property type="project" value="TreeGrafter"/>
</dbReference>
<dbReference type="PANTHER" id="PTHR22789:SF0">
    <property type="entry name" value="3-OXO-TETRONATE 4-PHOSPHATE DECARBOXYLASE-RELATED"/>
    <property type="match status" value="1"/>
</dbReference>
<keyword evidence="2" id="KW-0456">Lyase</keyword>
<dbReference type="InterPro" id="IPR001303">
    <property type="entry name" value="Aldolase_II/adducin_N"/>
</dbReference>
<dbReference type="GO" id="GO:0019323">
    <property type="term" value="P:pentose catabolic process"/>
    <property type="evidence" value="ECO:0007669"/>
    <property type="project" value="TreeGrafter"/>
</dbReference>
<dbReference type="eggNOG" id="arCOG04226">
    <property type="taxonomic scope" value="Archaea"/>
</dbReference>
<dbReference type="InterPro" id="IPR036409">
    <property type="entry name" value="Aldolase_II/adducin_N_sf"/>
</dbReference>
<dbReference type="HOGENOM" id="CLU_006033_3_4_2"/>
<dbReference type="GO" id="GO:0016832">
    <property type="term" value="F:aldehyde-lyase activity"/>
    <property type="evidence" value="ECO:0007669"/>
    <property type="project" value="TreeGrafter"/>
</dbReference>
<evidence type="ECO:0000259" key="3">
    <source>
        <dbReference type="SMART" id="SM01007"/>
    </source>
</evidence>
<dbReference type="Gene3D" id="3.40.225.10">
    <property type="entry name" value="Class II aldolase/adducin N-terminal domain"/>
    <property type="match status" value="1"/>
</dbReference>
<name>G0EC97_PYRF1</name>
<dbReference type="AlphaFoldDB" id="G0EC97"/>
<gene>
    <name evidence="4" type="ordered locus">Pyrfu_1610</name>
</gene>
<keyword evidence="1" id="KW-0479">Metal-binding</keyword>
<dbReference type="SMART" id="SM01007">
    <property type="entry name" value="Aldolase_II"/>
    <property type="match status" value="1"/>
</dbReference>
<dbReference type="InParanoid" id="G0EC97"/>
<dbReference type="Pfam" id="PF00596">
    <property type="entry name" value="Aldolase_II"/>
    <property type="match status" value="1"/>
</dbReference>
<feature type="domain" description="Class II aldolase/adducin N-terminal" evidence="3">
    <location>
        <begin position="4"/>
        <end position="180"/>
    </location>
</feature>
<dbReference type="GO" id="GO:0046872">
    <property type="term" value="F:metal ion binding"/>
    <property type="evidence" value="ECO:0007669"/>
    <property type="project" value="UniProtKB-KW"/>
</dbReference>
<reference evidence="4 5" key="1">
    <citation type="journal article" date="2011" name="Stand. Genomic Sci.">
        <title>Complete genome sequence of the hyperthermophilic chemolithoautotroph Pyrolobus fumarii type strain (1A).</title>
        <authorList>
            <person name="Anderson I."/>
            <person name="Goker M."/>
            <person name="Nolan M."/>
            <person name="Lucas S."/>
            <person name="Hammon N."/>
            <person name="Deshpande S."/>
            <person name="Cheng J.F."/>
            <person name="Tapia R."/>
            <person name="Han C."/>
            <person name="Goodwin L."/>
            <person name="Pitluck S."/>
            <person name="Huntemann M."/>
            <person name="Liolios K."/>
            <person name="Ivanova N."/>
            <person name="Pagani I."/>
            <person name="Mavromatis K."/>
            <person name="Ovchinikova G."/>
            <person name="Pati A."/>
            <person name="Chen A."/>
            <person name="Palaniappan K."/>
            <person name="Land M."/>
            <person name="Hauser L."/>
            <person name="Brambilla E.M."/>
            <person name="Huber H."/>
            <person name="Yasawong M."/>
            <person name="Rohde M."/>
            <person name="Spring S."/>
            <person name="Abt B."/>
            <person name="Sikorski J."/>
            <person name="Wirth R."/>
            <person name="Detter J.C."/>
            <person name="Woyke T."/>
            <person name="Bristow J."/>
            <person name="Eisen J.A."/>
            <person name="Markowitz V."/>
            <person name="Hugenholtz P."/>
            <person name="Kyrpides N.C."/>
            <person name="Klenk H.P."/>
            <person name="Lapidus A."/>
        </authorList>
    </citation>
    <scope>NUCLEOTIDE SEQUENCE [LARGE SCALE GENOMIC DNA]</scope>
    <source>
        <strain evidence="5">DSM 11204 / 1A</strain>
    </source>
</reference>
<dbReference type="KEGG" id="pfm:Pyrfu_1610"/>
<evidence type="ECO:0000256" key="1">
    <source>
        <dbReference type="ARBA" id="ARBA00022723"/>
    </source>
</evidence>
<evidence type="ECO:0000256" key="2">
    <source>
        <dbReference type="ARBA" id="ARBA00023239"/>
    </source>
</evidence>
<protein>
    <submittedName>
        <fullName evidence="4">Class II aldolase/adducin family protein</fullName>
    </submittedName>
</protein>
<dbReference type="Proteomes" id="UP000001037">
    <property type="component" value="Chromosome"/>
</dbReference>
<evidence type="ECO:0000313" key="4">
    <source>
        <dbReference type="EMBL" id="AEM39467.1"/>
    </source>
</evidence>